<evidence type="ECO:0000259" key="12">
    <source>
        <dbReference type="PROSITE" id="PS51163"/>
    </source>
</evidence>
<evidence type="ECO:0000256" key="5">
    <source>
        <dbReference type="ARBA" id="ARBA00022679"/>
    </source>
</evidence>
<evidence type="ECO:0000256" key="2">
    <source>
        <dbReference type="ARBA" id="ARBA00007663"/>
    </source>
</evidence>
<name>A0A3E4Y6P4_9FIRM</name>
<dbReference type="GO" id="GO:0006450">
    <property type="term" value="P:regulation of translational fidelity"/>
    <property type="evidence" value="ECO:0007669"/>
    <property type="project" value="TreeGrafter"/>
</dbReference>
<gene>
    <name evidence="13" type="ORF">DXB99_12155</name>
</gene>
<comment type="subcellular location">
    <subcellularLocation>
        <location evidence="1">Cytoplasm</location>
    </subcellularLocation>
</comment>
<evidence type="ECO:0000256" key="7">
    <source>
        <dbReference type="ARBA" id="ARBA00022695"/>
    </source>
</evidence>
<organism evidence="13 14">
    <name type="scientific">Agathobacter rectalis</name>
    <dbReference type="NCBI Taxonomy" id="39491"/>
    <lineage>
        <taxon>Bacteria</taxon>
        <taxon>Bacillati</taxon>
        <taxon>Bacillota</taxon>
        <taxon>Clostridia</taxon>
        <taxon>Lachnospirales</taxon>
        <taxon>Lachnospiraceae</taxon>
        <taxon>Agathobacter</taxon>
    </lineage>
</organism>
<dbReference type="Gene3D" id="3.40.50.11030">
    <property type="entry name" value="Threonylcarbamoyl-AMP synthase, C-terminal domain"/>
    <property type="match status" value="1"/>
</dbReference>
<evidence type="ECO:0000313" key="13">
    <source>
        <dbReference type="EMBL" id="RGM69578.1"/>
    </source>
</evidence>
<dbReference type="Proteomes" id="UP000260758">
    <property type="component" value="Unassembled WGS sequence"/>
</dbReference>
<dbReference type="InterPro" id="IPR038385">
    <property type="entry name" value="Sua5/YwlC_C"/>
</dbReference>
<keyword evidence="5" id="KW-0808">Transferase</keyword>
<dbReference type="AlphaFoldDB" id="A0A3E4Y6P4"/>
<dbReference type="InterPro" id="IPR023485">
    <property type="entry name" value="Ptyr_pPase"/>
</dbReference>
<dbReference type="GO" id="GO:0000049">
    <property type="term" value="F:tRNA binding"/>
    <property type="evidence" value="ECO:0007669"/>
    <property type="project" value="TreeGrafter"/>
</dbReference>
<sequence length="506" mass="55244">METKIIKIDQDNLDHKLMQEAGDLIAAGELVAFPTETVYGLGGDALDPEASKKIYSAKGRPSDNPLIVHISDFSDLERIAKTVPEDARKLSDAFWPGPLTMIVEKGDAVPYATTGGMDTVAVRMPNHPIALDLIRRSGCLIAAPSANTSGRPSPTEAAHVAEDLSGKIAMIIDGGPVGIGIESTIIDLTEDTPMVLRPGYITPQMLSKVLGKEVIIDPGIIAADDTRKPKAPGMKYKHYAPKADMAIVDGTRKHVIAKINELVASHRDDGKKIAVIATEETKQFYDADVVLSMGSRADEDSIAHELYRILRDCDELDVDVIFSESFSTPRIGQAIMNRMLKAAGHQVIDTHVKYDKIIFVAQSGTCREQMAKGIMNDFVLKVPMEIEARGLVVQFPEPVNQKAEAVLISNGISTEGMVSTQLKESDITESTMVFTMESSQRERIIESFADIDPEQVFVLSQYVGDELEILDPYGGTLQSYGLCYESLRATIKKLVRLLNANGENNQ</sequence>
<dbReference type="FunFam" id="3.40.50.11030:FF:000001">
    <property type="entry name" value="Threonylcarbamoyl-AMP synthase"/>
    <property type="match status" value="1"/>
</dbReference>
<dbReference type="GO" id="GO:0005737">
    <property type="term" value="C:cytoplasm"/>
    <property type="evidence" value="ECO:0007669"/>
    <property type="project" value="UniProtKB-SubCell"/>
</dbReference>
<comment type="catalytic activity">
    <reaction evidence="11">
        <text>L-threonine + hydrogencarbonate + ATP = L-threonylcarbamoyladenylate + diphosphate + H2O</text>
        <dbReference type="Rhea" id="RHEA:36407"/>
        <dbReference type="ChEBI" id="CHEBI:15377"/>
        <dbReference type="ChEBI" id="CHEBI:17544"/>
        <dbReference type="ChEBI" id="CHEBI:30616"/>
        <dbReference type="ChEBI" id="CHEBI:33019"/>
        <dbReference type="ChEBI" id="CHEBI:57926"/>
        <dbReference type="ChEBI" id="CHEBI:73682"/>
        <dbReference type="EC" id="2.7.7.87"/>
    </reaction>
</comment>
<keyword evidence="4" id="KW-0963">Cytoplasm</keyword>
<comment type="caution">
    <text evidence="13">The sequence shown here is derived from an EMBL/GenBank/DDBJ whole genome shotgun (WGS) entry which is preliminary data.</text>
</comment>
<dbReference type="RefSeq" id="WP_117719075.1">
    <property type="nucleotide sequence ID" value="NZ_QSTP01000014.1"/>
</dbReference>
<keyword evidence="7" id="KW-0548">Nucleotidyltransferase</keyword>
<reference evidence="13 14" key="1">
    <citation type="submission" date="2018-08" db="EMBL/GenBank/DDBJ databases">
        <title>A genome reference for cultivated species of the human gut microbiota.</title>
        <authorList>
            <person name="Zou Y."/>
            <person name="Xue W."/>
            <person name="Luo G."/>
        </authorList>
    </citation>
    <scope>NUCLEOTIDE SEQUENCE [LARGE SCALE GENOMIC DNA]</scope>
    <source>
        <strain evidence="13 14">OM07-13</strain>
    </source>
</reference>
<keyword evidence="6" id="KW-0819">tRNA processing</keyword>
<dbReference type="PANTHER" id="PTHR17490:SF16">
    <property type="entry name" value="THREONYLCARBAMOYL-AMP SYNTHASE"/>
    <property type="match status" value="1"/>
</dbReference>
<dbReference type="InterPro" id="IPR005145">
    <property type="entry name" value="Sua5_C"/>
</dbReference>
<evidence type="ECO:0000256" key="11">
    <source>
        <dbReference type="ARBA" id="ARBA00048366"/>
    </source>
</evidence>
<dbReference type="GO" id="GO:0008033">
    <property type="term" value="P:tRNA processing"/>
    <property type="evidence" value="ECO:0007669"/>
    <property type="project" value="UniProtKB-KW"/>
</dbReference>
<dbReference type="NCBIfam" id="TIGR00057">
    <property type="entry name" value="L-threonylcarbamoyladenylate synthase"/>
    <property type="match status" value="1"/>
</dbReference>
<dbReference type="PANTHER" id="PTHR17490">
    <property type="entry name" value="SUA5"/>
    <property type="match status" value="1"/>
</dbReference>
<evidence type="ECO:0000256" key="10">
    <source>
        <dbReference type="ARBA" id="ARBA00029774"/>
    </source>
</evidence>
<dbReference type="InterPro" id="IPR036196">
    <property type="entry name" value="Ptyr_pPase_sf"/>
</dbReference>
<dbReference type="InterPro" id="IPR006070">
    <property type="entry name" value="Sua5-like_dom"/>
</dbReference>
<dbReference type="SUPFAM" id="SSF55821">
    <property type="entry name" value="YrdC/RibB"/>
    <property type="match status" value="1"/>
</dbReference>
<dbReference type="GO" id="GO:0061710">
    <property type="term" value="F:L-threonylcarbamoyladenylate synthase"/>
    <property type="evidence" value="ECO:0007669"/>
    <property type="project" value="UniProtKB-EC"/>
</dbReference>
<evidence type="ECO:0000256" key="8">
    <source>
        <dbReference type="ARBA" id="ARBA00022741"/>
    </source>
</evidence>
<dbReference type="PROSITE" id="PS51163">
    <property type="entry name" value="YRDC"/>
    <property type="match status" value="1"/>
</dbReference>
<evidence type="ECO:0000256" key="1">
    <source>
        <dbReference type="ARBA" id="ARBA00004496"/>
    </source>
</evidence>
<dbReference type="EMBL" id="QSTP01000014">
    <property type="protein sequence ID" value="RGM69578.1"/>
    <property type="molecule type" value="Genomic_DNA"/>
</dbReference>
<dbReference type="InterPro" id="IPR050156">
    <property type="entry name" value="TC-AMP_synthase_SUA5"/>
</dbReference>
<protein>
    <recommendedName>
        <fullName evidence="10">L-threonylcarbamoyladenylate synthase</fullName>
        <ecNumber evidence="3">2.7.7.87</ecNumber>
    </recommendedName>
    <alternativeName>
        <fullName evidence="10">L-threonylcarbamoyladenylate synthase</fullName>
    </alternativeName>
</protein>
<dbReference type="Gene3D" id="3.40.50.2300">
    <property type="match status" value="1"/>
</dbReference>
<feature type="domain" description="YrdC-like" evidence="12">
    <location>
        <begin position="15"/>
        <end position="201"/>
    </location>
</feature>
<dbReference type="SUPFAM" id="SSF52788">
    <property type="entry name" value="Phosphotyrosine protein phosphatases I"/>
    <property type="match status" value="1"/>
</dbReference>
<evidence type="ECO:0000256" key="4">
    <source>
        <dbReference type="ARBA" id="ARBA00022490"/>
    </source>
</evidence>
<evidence type="ECO:0000313" key="14">
    <source>
        <dbReference type="Proteomes" id="UP000260758"/>
    </source>
</evidence>
<dbReference type="Pfam" id="PF01300">
    <property type="entry name" value="Sua5_yciO_yrdC"/>
    <property type="match status" value="1"/>
</dbReference>
<keyword evidence="9" id="KW-0067">ATP-binding</keyword>
<proteinExistence type="inferred from homology"/>
<dbReference type="SMART" id="SM00226">
    <property type="entry name" value="LMWPc"/>
    <property type="match status" value="1"/>
</dbReference>
<evidence type="ECO:0000256" key="9">
    <source>
        <dbReference type="ARBA" id="ARBA00022840"/>
    </source>
</evidence>
<dbReference type="InterPro" id="IPR017945">
    <property type="entry name" value="DHBP_synth_RibB-like_a/b_dom"/>
</dbReference>
<comment type="similarity">
    <text evidence="2">Belongs to the SUA5 family.</text>
</comment>
<dbReference type="Gene3D" id="3.90.870.10">
    <property type="entry name" value="DHBP synthase"/>
    <property type="match status" value="1"/>
</dbReference>
<dbReference type="GO" id="GO:0003725">
    <property type="term" value="F:double-stranded RNA binding"/>
    <property type="evidence" value="ECO:0007669"/>
    <property type="project" value="InterPro"/>
</dbReference>
<dbReference type="GO" id="GO:0005524">
    <property type="term" value="F:ATP binding"/>
    <property type="evidence" value="ECO:0007669"/>
    <property type="project" value="UniProtKB-KW"/>
</dbReference>
<keyword evidence="8" id="KW-0547">Nucleotide-binding</keyword>
<dbReference type="EC" id="2.7.7.87" evidence="3"/>
<accession>A0A3E4Y6P4</accession>
<dbReference type="Pfam" id="PF01451">
    <property type="entry name" value="LMWPc"/>
    <property type="match status" value="1"/>
</dbReference>
<evidence type="ECO:0000256" key="3">
    <source>
        <dbReference type="ARBA" id="ARBA00012584"/>
    </source>
</evidence>
<dbReference type="FunFam" id="3.90.870.10:FF:000009">
    <property type="entry name" value="Threonylcarbamoyl-AMP synthase, putative"/>
    <property type="match status" value="1"/>
</dbReference>
<evidence type="ECO:0000256" key="6">
    <source>
        <dbReference type="ARBA" id="ARBA00022694"/>
    </source>
</evidence>
<dbReference type="Pfam" id="PF03481">
    <property type="entry name" value="Sua5_C"/>
    <property type="match status" value="1"/>
</dbReference>